<evidence type="ECO:0000313" key="4">
    <source>
        <dbReference type="Proteomes" id="UP000447873"/>
    </source>
</evidence>
<feature type="compositionally biased region" description="Low complexity" evidence="1">
    <location>
        <begin position="413"/>
        <end position="424"/>
    </location>
</feature>
<feature type="region of interest" description="Disordered" evidence="1">
    <location>
        <begin position="157"/>
        <end position="184"/>
    </location>
</feature>
<evidence type="ECO:0000256" key="1">
    <source>
        <dbReference type="SAM" id="MobiDB-lite"/>
    </source>
</evidence>
<sequence length="584" mass="65081">MTPPHGRKMYDSAPLNELGPIVNAAINFAQRVWDRHDPIVPANPEDEEQQFGPDGTPRAAIQGRRPRARRGPSSSQQALAGPGPGPGPGSGGNIPVAFPPPPVTARTDLSSSYAVLEPIAEYISSEEGDFEAYSLRDYEDEGWVYVDVRQQVDRQSGLSVSMMKEDPRYERDRRRKIESMGKQSGFAKVGKKVVGMFGYGTPTKQKEEDAMKWFQNERKGWENVPSRQRREGGMVRSVEGSTGARSAKHGGAKLLRSDGGERSFVKNEHRMPARDMQTSGAALQDRPRRTPFSIEEEIASAMSSMMGSTIESVRSADSRHSTTAPRKTPVQEVRSKPRHARSESVNDEEFVGKPLHHPDTPRPRHMASSGIPDNTVSWRRSRTAETSKEQPIQTSGTLQDRPRTKRHPALDFAPRAQATTPAPAEHAVKKEPNCRPSYISHEPSFPVGDGPRYGQPVTNRPAGLNHIPYRPRSRSLDSSKWSSHDSDSDDEPRKFLEKVTENEEKTSKPNLQPTVENVENVRSVYDHPFSENNGLFDAVTKNMTEREKEQYVVGTPRGETADSERFTTFSKKEVAEARKGKKKA</sequence>
<feature type="compositionally biased region" description="Basic and acidic residues" evidence="1">
    <location>
        <begin position="163"/>
        <end position="179"/>
    </location>
</feature>
<reference evidence="2 4" key="1">
    <citation type="submission" date="2018-12" db="EMBL/GenBank/DDBJ databases">
        <title>Venturia inaequalis Genome Resource.</title>
        <authorList>
            <person name="Lichtner F.J."/>
        </authorList>
    </citation>
    <scope>NUCLEOTIDE SEQUENCE [LARGE SCALE GENOMIC DNA]</scope>
    <source>
        <strain evidence="2 4">120213</strain>
        <strain evidence="3 5">DMI_063113</strain>
    </source>
</reference>
<protein>
    <submittedName>
        <fullName evidence="2">Uncharacterized protein</fullName>
    </submittedName>
</protein>
<name>A0A8H3V0U6_VENIN</name>
<dbReference type="EMBL" id="WNWR01000144">
    <property type="protein sequence ID" value="KAE9990289.1"/>
    <property type="molecule type" value="Genomic_DNA"/>
</dbReference>
<feature type="compositionally biased region" description="Polar residues" evidence="1">
    <location>
        <begin position="389"/>
        <end position="398"/>
    </location>
</feature>
<dbReference type="AlphaFoldDB" id="A0A8H3V0U6"/>
<feature type="compositionally biased region" description="Polar residues" evidence="1">
    <location>
        <begin position="508"/>
        <end position="517"/>
    </location>
</feature>
<evidence type="ECO:0000313" key="5">
    <source>
        <dbReference type="Proteomes" id="UP000490939"/>
    </source>
</evidence>
<feature type="compositionally biased region" description="Basic and acidic residues" evidence="1">
    <location>
        <begin position="474"/>
        <end position="507"/>
    </location>
</feature>
<dbReference type="Proteomes" id="UP000490939">
    <property type="component" value="Unassembled WGS sequence"/>
</dbReference>
<accession>A0A8H3V0U6</accession>
<proteinExistence type="predicted"/>
<evidence type="ECO:0000313" key="3">
    <source>
        <dbReference type="EMBL" id="KAE9990289.1"/>
    </source>
</evidence>
<evidence type="ECO:0000313" key="2">
    <source>
        <dbReference type="EMBL" id="KAE9979138.1"/>
    </source>
</evidence>
<feature type="compositionally biased region" description="Basic and acidic residues" evidence="1">
    <location>
        <begin position="255"/>
        <end position="273"/>
    </location>
</feature>
<keyword evidence="5" id="KW-1185">Reference proteome</keyword>
<gene>
    <name evidence="3" type="ORF">EG327_001621</name>
    <name evidence="2" type="ORF">EG328_001079</name>
</gene>
<dbReference type="EMBL" id="WNWS01000123">
    <property type="protein sequence ID" value="KAE9979138.1"/>
    <property type="molecule type" value="Genomic_DNA"/>
</dbReference>
<dbReference type="Proteomes" id="UP000447873">
    <property type="component" value="Unassembled WGS sequence"/>
</dbReference>
<organism evidence="2 4">
    <name type="scientific">Venturia inaequalis</name>
    <name type="common">Apple scab fungus</name>
    <dbReference type="NCBI Taxonomy" id="5025"/>
    <lineage>
        <taxon>Eukaryota</taxon>
        <taxon>Fungi</taxon>
        <taxon>Dikarya</taxon>
        <taxon>Ascomycota</taxon>
        <taxon>Pezizomycotina</taxon>
        <taxon>Dothideomycetes</taxon>
        <taxon>Pleosporomycetidae</taxon>
        <taxon>Venturiales</taxon>
        <taxon>Venturiaceae</taxon>
        <taxon>Venturia</taxon>
    </lineage>
</organism>
<feature type="region of interest" description="Disordered" evidence="1">
    <location>
        <begin position="219"/>
        <end position="518"/>
    </location>
</feature>
<feature type="region of interest" description="Disordered" evidence="1">
    <location>
        <begin position="37"/>
        <end position="109"/>
    </location>
</feature>
<comment type="caution">
    <text evidence="2">The sequence shown here is derived from an EMBL/GenBank/DDBJ whole genome shotgun (WGS) entry which is preliminary data.</text>
</comment>
<dbReference type="OrthoDB" id="10407601at2759"/>